<evidence type="ECO:0000313" key="1">
    <source>
        <dbReference type="EMBL" id="KDS32507.1"/>
    </source>
</evidence>
<protein>
    <submittedName>
        <fullName evidence="1">Uncharacterized protein</fullName>
    </submittedName>
</protein>
<proteinExistence type="predicted"/>
<dbReference type="PATRIC" id="fig|1339350.3.peg.1011"/>
<dbReference type="AlphaFoldDB" id="A0A078RET4"/>
<dbReference type="Proteomes" id="UP000028134">
    <property type="component" value="Unassembled WGS sequence"/>
</dbReference>
<evidence type="ECO:0000313" key="2">
    <source>
        <dbReference type="Proteomes" id="UP000028134"/>
    </source>
</evidence>
<accession>A0A078RET4</accession>
<gene>
    <name evidence="1" type="ORF">M097_1046</name>
</gene>
<dbReference type="EMBL" id="JNHI01000004">
    <property type="protein sequence ID" value="KDS32507.1"/>
    <property type="molecule type" value="Genomic_DNA"/>
</dbReference>
<reference evidence="1 2" key="1">
    <citation type="submission" date="2014-04" db="EMBL/GenBank/DDBJ databases">
        <authorList>
            <person name="Sears C."/>
            <person name="Carroll K."/>
            <person name="Sack B.R."/>
            <person name="Qadri F."/>
            <person name="Myers L.L."/>
            <person name="Chung G.-T."/>
            <person name="Escheverria P."/>
            <person name="Fraser C.M."/>
            <person name="Sadzewicz L."/>
            <person name="Shefchek K.A."/>
            <person name="Tallon L."/>
            <person name="Das S.P."/>
            <person name="Daugherty S."/>
            <person name="Mongodin E.F."/>
        </authorList>
    </citation>
    <scope>NUCLEOTIDE SEQUENCE [LARGE SCALE GENOMIC DNA]</scope>
    <source>
        <strain evidence="2">3775 SL(B) 10 (iv)</strain>
    </source>
</reference>
<organism evidence="1 2">
    <name type="scientific">Phocaeicola vulgatus str. 3775 SL</name>
    <name type="common">B</name>
    <name type="synonym">iv</name>
    <dbReference type="NCBI Taxonomy" id="1339350"/>
    <lineage>
        <taxon>Bacteria</taxon>
        <taxon>Pseudomonadati</taxon>
        <taxon>Bacteroidota</taxon>
        <taxon>Bacteroidia</taxon>
        <taxon>Bacteroidales</taxon>
        <taxon>Bacteroidaceae</taxon>
        <taxon>Phocaeicola</taxon>
    </lineage>
</organism>
<sequence length="43" mass="4913">MRSGTSEKNVRRLNESFMEFHNGMLLGVKQKCGKCSVTWTALH</sequence>
<name>A0A078RET4_PHOVU</name>
<comment type="caution">
    <text evidence="1">The sequence shown here is derived from an EMBL/GenBank/DDBJ whole genome shotgun (WGS) entry which is preliminary data.</text>
</comment>